<gene>
    <name evidence="2" type="ORF">RCO7_01827</name>
</gene>
<dbReference type="AlphaFoldDB" id="A0A1E1K3D1"/>
<feature type="signal peptide" evidence="1">
    <location>
        <begin position="1"/>
        <end position="18"/>
    </location>
</feature>
<evidence type="ECO:0000313" key="3">
    <source>
        <dbReference type="Proteomes" id="UP000178129"/>
    </source>
</evidence>
<proteinExistence type="predicted"/>
<sequence length="151" mass="15207">MQLTKVFAIFSLAATSLAAPTVEMVEKRTDGPAKGLGCGTQNVGELKCCDQKAGTAPISTLGITPLLQSLLGIGLGTVPQIVSVIEANVQCIPILQVGQACSNVQVCCIPKGVFSGPGAASAATQGGLITLLNGNNVLSNNQFAICPAVVV</sequence>
<reference evidence="3" key="1">
    <citation type="submission" date="2016-03" db="EMBL/GenBank/DDBJ databases">
        <authorList>
            <person name="Ploux O."/>
        </authorList>
    </citation>
    <scope>NUCLEOTIDE SEQUENCE [LARGE SCALE GENOMIC DNA]</scope>
    <source>
        <strain evidence="3">UK7</strain>
    </source>
</reference>
<accession>A0A1E1K3D1</accession>
<keyword evidence="3" id="KW-1185">Reference proteome</keyword>
<evidence type="ECO:0008006" key="4">
    <source>
        <dbReference type="Google" id="ProtNLM"/>
    </source>
</evidence>
<comment type="caution">
    <text evidence="2">The sequence shown here is derived from an EMBL/GenBank/DDBJ whole genome shotgun (WGS) entry which is preliminary data.</text>
</comment>
<organism evidence="2 3">
    <name type="scientific">Rhynchosporium graminicola</name>
    <dbReference type="NCBI Taxonomy" id="2792576"/>
    <lineage>
        <taxon>Eukaryota</taxon>
        <taxon>Fungi</taxon>
        <taxon>Dikarya</taxon>
        <taxon>Ascomycota</taxon>
        <taxon>Pezizomycotina</taxon>
        <taxon>Leotiomycetes</taxon>
        <taxon>Helotiales</taxon>
        <taxon>Ploettnerulaceae</taxon>
        <taxon>Rhynchosporium</taxon>
    </lineage>
</organism>
<name>A0A1E1K3D1_9HELO</name>
<dbReference type="Proteomes" id="UP000178129">
    <property type="component" value="Unassembled WGS sequence"/>
</dbReference>
<evidence type="ECO:0000313" key="2">
    <source>
        <dbReference type="EMBL" id="CZS92608.1"/>
    </source>
</evidence>
<evidence type="ECO:0000256" key="1">
    <source>
        <dbReference type="SAM" id="SignalP"/>
    </source>
</evidence>
<dbReference type="InParanoid" id="A0A1E1K3D1"/>
<dbReference type="EMBL" id="FJUW01000006">
    <property type="protein sequence ID" value="CZS92608.1"/>
    <property type="molecule type" value="Genomic_DNA"/>
</dbReference>
<feature type="chain" id="PRO_5009445659" description="Hydrophobin" evidence="1">
    <location>
        <begin position="19"/>
        <end position="151"/>
    </location>
</feature>
<protein>
    <recommendedName>
        <fullName evidence="4">Hydrophobin</fullName>
    </recommendedName>
</protein>
<keyword evidence="1" id="KW-0732">Signal</keyword>